<dbReference type="InterPro" id="IPR002888">
    <property type="entry name" value="2Fe-2S-bd"/>
</dbReference>
<feature type="region of interest" description="Disordered" evidence="6">
    <location>
        <begin position="161"/>
        <end position="182"/>
    </location>
</feature>
<feature type="compositionally biased region" description="Basic and acidic residues" evidence="6">
    <location>
        <begin position="161"/>
        <end position="170"/>
    </location>
</feature>
<dbReference type="EMBL" id="JBHSFQ010000027">
    <property type="protein sequence ID" value="MFC4564679.1"/>
    <property type="molecule type" value="Genomic_DNA"/>
</dbReference>
<keyword evidence="9" id="KW-1185">Reference proteome</keyword>
<evidence type="ECO:0000256" key="1">
    <source>
        <dbReference type="ARBA" id="ARBA00022714"/>
    </source>
</evidence>
<dbReference type="InterPro" id="IPR051452">
    <property type="entry name" value="Diverse_Oxidoreductases"/>
</dbReference>
<dbReference type="InterPro" id="IPR036884">
    <property type="entry name" value="2Fe-2S-bd_dom_sf"/>
</dbReference>
<feature type="domain" description="2Fe-2S ferredoxin-type" evidence="7">
    <location>
        <begin position="6"/>
        <end position="83"/>
    </location>
</feature>
<evidence type="ECO:0000259" key="7">
    <source>
        <dbReference type="PROSITE" id="PS51085"/>
    </source>
</evidence>
<sequence>MTEHPHEIRLRVNGVPHTLRVPARRLLSDCLRHDLGLTGTHVGCEHGVCGACTVLLDGLPVRSCLMLAVGAARHSDITTVEGLAGPDGSLHPVQRAFGECHALQCGFCTPGFLTLVASHLEDNPDPTEAEARDAISGNLCRCTGYQNIVAAVLRAAELRREAPPAGERRAAGGVPGDAGGPA</sequence>
<dbReference type="PANTHER" id="PTHR44379">
    <property type="entry name" value="OXIDOREDUCTASE WITH IRON-SULFUR SUBUNIT"/>
    <property type="match status" value="1"/>
</dbReference>
<dbReference type="SUPFAM" id="SSF47741">
    <property type="entry name" value="CO dehydrogenase ISP C-domain like"/>
    <property type="match status" value="1"/>
</dbReference>
<organism evidence="8 9">
    <name type="scientific">Nocardiopsis mangrovi</name>
    <dbReference type="NCBI Taxonomy" id="1179818"/>
    <lineage>
        <taxon>Bacteria</taxon>
        <taxon>Bacillati</taxon>
        <taxon>Actinomycetota</taxon>
        <taxon>Actinomycetes</taxon>
        <taxon>Streptosporangiales</taxon>
        <taxon>Nocardiopsidaceae</taxon>
        <taxon>Nocardiopsis</taxon>
    </lineage>
</organism>
<protein>
    <submittedName>
        <fullName evidence="8">(2Fe-2S)-binding protein</fullName>
    </submittedName>
</protein>
<dbReference type="PANTHER" id="PTHR44379:SF5">
    <property type="entry name" value="OXIDOREDUCTASE WITH IRON-SULFUR SUBUNIT"/>
    <property type="match status" value="1"/>
</dbReference>
<accession>A0ABV9E3A4</accession>
<keyword evidence="1" id="KW-0001">2Fe-2S</keyword>
<gene>
    <name evidence="8" type="ORF">ACFO4E_22705</name>
</gene>
<dbReference type="Pfam" id="PF00111">
    <property type="entry name" value="Fer2"/>
    <property type="match status" value="1"/>
</dbReference>
<dbReference type="Pfam" id="PF01799">
    <property type="entry name" value="Fer2_2"/>
    <property type="match status" value="1"/>
</dbReference>
<dbReference type="Proteomes" id="UP001595923">
    <property type="component" value="Unassembled WGS sequence"/>
</dbReference>
<dbReference type="RefSeq" id="WP_378578014.1">
    <property type="nucleotide sequence ID" value="NZ_JBHSFQ010000027.1"/>
</dbReference>
<dbReference type="InterPro" id="IPR006058">
    <property type="entry name" value="2Fe2S_fd_BS"/>
</dbReference>
<dbReference type="Gene3D" id="3.10.20.30">
    <property type="match status" value="1"/>
</dbReference>
<feature type="compositionally biased region" description="Gly residues" evidence="6">
    <location>
        <begin position="173"/>
        <end position="182"/>
    </location>
</feature>
<evidence type="ECO:0000256" key="2">
    <source>
        <dbReference type="ARBA" id="ARBA00022723"/>
    </source>
</evidence>
<name>A0ABV9E3A4_9ACTN</name>
<evidence type="ECO:0000256" key="4">
    <source>
        <dbReference type="ARBA" id="ARBA00023004"/>
    </source>
</evidence>
<dbReference type="CDD" id="cd00207">
    <property type="entry name" value="fer2"/>
    <property type="match status" value="1"/>
</dbReference>
<evidence type="ECO:0000256" key="6">
    <source>
        <dbReference type="SAM" id="MobiDB-lite"/>
    </source>
</evidence>
<dbReference type="InterPro" id="IPR036010">
    <property type="entry name" value="2Fe-2S_ferredoxin-like_sf"/>
</dbReference>
<evidence type="ECO:0000256" key="3">
    <source>
        <dbReference type="ARBA" id="ARBA00023002"/>
    </source>
</evidence>
<evidence type="ECO:0000313" key="9">
    <source>
        <dbReference type="Proteomes" id="UP001595923"/>
    </source>
</evidence>
<keyword evidence="3" id="KW-0560">Oxidoreductase</keyword>
<keyword evidence="2" id="KW-0479">Metal-binding</keyword>
<evidence type="ECO:0000313" key="8">
    <source>
        <dbReference type="EMBL" id="MFC4564679.1"/>
    </source>
</evidence>
<dbReference type="InterPro" id="IPR012675">
    <property type="entry name" value="Beta-grasp_dom_sf"/>
</dbReference>
<reference evidence="9" key="1">
    <citation type="journal article" date="2019" name="Int. J. Syst. Evol. Microbiol.">
        <title>The Global Catalogue of Microorganisms (GCM) 10K type strain sequencing project: providing services to taxonomists for standard genome sequencing and annotation.</title>
        <authorList>
            <consortium name="The Broad Institute Genomics Platform"/>
            <consortium name="The Broad Institute Genome Sequencing Center for Infectious Disease"/>
            <person name="Wu L."/>
            <person name="Ma J."/>
        </authorList>
    </citation>
    <scope>NUCLEOTIDE SEQUENCE [LARGE SCALE GENOMIC DNA]</scope>
    <source>
        <strain evidence="9">XZYJ18</strain>
    </source>
</reference>
<proteinExistence type="predicted"/>
<keyword evidence="5" id="KW-0411">Iron-sulfur</keyword>
<dbReference type="SUPFAM" id="SSF54292">
    <property type="entry name" value="2Fe-2S ferredoxin-like"/>
    <property type="match status" value="1"/>
</dbReference>
<dbReference type="Gene3D" id="1.10.150.120">
    <property type="entry name" value="[2Fe-2S]-binding domain"/>
    <property type="match status" value="1"/>
</dbReference>
<evidence type="ECO:0000256" key="5">
    <source>
        <dbReference type="ARBA" id="ARBA00023014"/>
    </source>
</evidence>
<dbReference type="PROSITE" id="PS51085">
    <property type="entry name" value="2FE2S_FER_2"/>
    <property type="match status" value="1"/>
</dbReference>
<dbReference type="PROSITE" id="PS00197">
    <property type="entry name" value="2FE2S_FER_1"/>
    <property type="match status" value="1"/>
</dbReference>
<comment type="caution">
    <text evidence="8">The sequence shown here is derived from an EMBL/GenBank/DDBJ whole genome shotgun (WGS) entry which is preliminary data.</text>
</comment>
<keyword evidence="4" id="KW-0408">Iron</keyword>
<dbReference type="InterPro" id="IPR001041">
    <property type="entry name" value="2Fe-2S_ferredoxin-type"/>
</dbReference>